<dbReference type="Proteomes" id="UP001234989">
    <property type="component" value="Chromosome 8"/>
</dbReference>
<evidence type="ECO:0000313" key="2">
    <source>
        <dbReference type="Proteomes" id="UP001234989"/>
    </source>
</evidence>
<sequence>MTRKSQELQISLTLLASLKEHKKGKMSFGGRAVTEEPLGKSTKKRSTGEFGLYGLGQTSPNELDFGVEFGSGVISLTWYQSQIQVTRINIQRFIDPAELQSVGDPSGFRRIHFIIVCHFSLLG</sequence>
<keyword evidence="2" id="KW-1185">Reference proteome</keyword>
<organism evidence="1 2">
    <name type="scientific">Solanum verrucosum</name>
    <dbReference type="NCBI Taxonomy" id="315347"/>
    <lineage>
        <taxon>Eukaryota</taxon>
        <taxon>Viridiplantae</taxon>
        <taxon>Streptophyta</taxon>
        <taxon>Embryophyta</taxon>
        <taxon>Tracheophyta</taxon>
        <taxon>Spermatophyta</taxon>
        <taxon>Magnoliopsida</taxon>
        <taxon>eudicotyledons</taxon>
        <taxon>Gunneridae</taxon>
        <taxon>Pentapetalae</taxon>
        <taxon>asterids</taxon>
        <taxon>lamiids</taxon>
        <taxon>Solanales</taxon>
        <taxon>Solanaceae</taxon>
        <taxon>Solanoideae</taxon>
        <taxon>Solaneae</taxon>
        <taxon>Solanum</taxon>
    </lineage>
</organism>
<evidence type="ECO:0000313" key="1">
    <source>
        <dbReference type="EMBL" id="WMV43046.1"/>
    </source>
</evidence>
<protein>
    <submittedName>
        <fullName evidence="1">Uncharacterized protein</fullName>
    </submittedName>
</protein>
<dbReference type="EMBL" id="CP133619">
    <property type="protein sequence ID" value="WMV43046.1"/>
    <property type="molecule type" value="Genomic_DNA"/>
</dbReference>
<gene>
    <name evidence="1" type="ORF">MTR67_036431</name>
</gene>
<name>A0AAF0UCI8_SOLVR</name>
<proteinExistence type="predicted"/>
<accession>A0AAF0UCI8</accession>
<dbReference type="AlphaFoldDB" id="A0AAF0UCI8"/>
<reference evidence="1" key="1">
    <citation type="submission" date="2023-08" db="EMBL/GenBank/DDBJ databases">
        <title>A de novo genome assembly of Solanum verrucosum Schlechtendal, a Mexican diploid species geographically isolated from the other diploid A-genome species in potato relatives.</title>
        <authorList>
            <person name="Hosaka K."/>
        </authorList>
    </citation>
    <scope>NUCLEOTIDE SEQUENCE</scope>
    <source>
        <tissue evidence="1">Young leaves</tissue>
    </source>
</reference>